<evidence type="ECO:0000313" key="3">
    <source>
        <dbReference type="Proteomes" id="UP000243799"/>
    </source>
</evidence>
<keyword evidence="1" id="KW-1133">Transmembrane helix</keyword>
<dbReference type="EMBL" id="FOKG01000014">
    <property type="protein sequence ID" value="SFB49625.1"/>
    <property type="molecule type" value="Genomic_DNA"/>
</dbReference>
<dbReference type="Pfam" id="PF12730">
    <property type="entry name" value="ABC2_membrane_4"/>
    <property type="match status" value="1"/>
</dbReference>
<name>A0A1I1BGY3_9PSEU</name>
<evidence type="ECO:0000313" key="2">
    <source>
        <dbReference type="EMBL" id="SFB49625.1"/>
    </source>
</evidence>
<feature type="transmembrane region" description="Helical" evidence="1">
    <location>
        <begin position="33"/>
        <end position="59"/>
    </location>
</feature>
<feature type="transmembrane region" description="Helical" evidence="1">
    <location>
        <begin position="194"/>
        <end position="215"/>
    </location>
</feature>
<gene>
    <name evidence="2" type="ORF">SAMN05216266_11473</name>
</gene>
<dbReference type="RefSeq" id="WP_091675211.1">
    <property type="nucleotide sequence ID" value="NZ_FOKG01000014.1"/>
</dbReference>
<dbReference type="PANTHER" id="PTHR37305:SF1">
    <property type="entry name" value="MEMBRANE PROTEIN"/>
    <property type="match status" value="1"/>
</dbReference>
<keyword evidence="1" id="KW-0472">Membrane</keyword>
<evidence type="ECO:0000256" key="1">
    <source>
        <dbReference type="SAM" id="Phobius"/>
    </source>
</evidence>
<proteinExistence type="predicted"/>
<dbReference type="STRING" id="490629.SAMN05216266_11473"/>
<keyword evidence="3" id="KW-1185">Reference proteome</keyword>
<accession>A0A1I1BGY3</accession>
<dbReference type="PANTHER" id="PTHR37305">
    <property type="entry name" value="INTEGRAL MEMBRANE PROTEIN-RELATED"/>
    <property type="match status" value="1"/>
</dbReference>
<reference evidence="3" key="1">
    <citation type="submission" date="2016-10" db="EMBL/GenBank/DDBJ databases">
        <authorList>
            <person name="Varghese N."/>
            <person name="Submissions S."/>
        </authorList>
    </citation>
    <scope>NUCLEOTIDE SEQUENCE [LARGE SCALE GENOMIC DNA]</scope>
    <source>
        <strain evidence="3">CGMCC 4.3568</strain>
    </source>
</reference>
<feature type="transmembrane region" description="Helical" evidence="1">
    <location>
        <begin position="79"/>
        <end position="100"/>
    </location>
</feature>
<dbReference type="Proteomes" id="UP000243799">
    <property type="component" value="Unassembled WGS sequence"/>
</dbReference>
<sequence length="269" mass="28202">MTTLATAPATPDAGFRHTLHAEWIKLRSLRSTWYTLACLVVVGLGITVLSMSSAGELYASASAAEQQAWDPTNLSLRSYLVAQLIIGVFGILIVTSEYATGLIQPTLAATPRRYRLLTAKLVVTTGIAVVAGQALMFAAFLIGQTMLAAQGVPNAALGDPGVLSAVAGGGLYLAAIALLATGLGTLIRATAGALATLVGIIFLVPALSRIFPFWLQWLIDLWPSVGGAAVLTTVPDPDYPHPWVNLGGMCLGIAFVLVAAFLTFRRRDV</sequence>
<dbReference type="AlphaFoldDB" id="A0A1I1BGY3"/>
<feature type="transmembrane region" description="Helical" evidence="1">
    <location>
        <begin position="162"/>
        <end position="187"/>
    </location>
</feature>
<feature type="transmembrane region" description="Helical" evidence="1">
    <location>
        <begin position="121"/>
        <end position="142"/>
    </location>
</feature>
<keyword evidence="1" id="KW-0812">Transmembrane</keyword>
<organism evidence="2 3">
    <name type="scientific">Amycolatopsis marina</name>
    <dbReference type="NCBI Taxonomy" id="490629"/>
    <lineage>
        <taxon>Bacteria</taxon>
        <taxon>Bacillati</taxon>
        <taxon>Actinomycetota</taxon>
        <taxon>Actinomycetes</taxon>
        <taxon>Pseudonocardiales</taxon>
        <taxon>Pseudonocardiaceae</taxon>
        <taxon>Amycolatopsis</taxon>
    </lineage>
</organism>
<evidence type="ECO:0008006" key="4">
    <source>
        <dbReference type="Google" id="ProtNLM"/>
    </source>
</evidence>
<feature type="transmembrane region" description="Helical" evidence="1">
    <location>
        <begin position="243"/>
        <end position="264"/>
    </location>
</feature>
<dbReference type="OrthoDB" id="3297477at2"/>
<protein>
    <recommendedName>
        <fullName evidence="4">ABC-2 family transporter protein</fullName>
    </recommendedName>
</protein>